<comment type="caution">
    <text evidence="2">The sequence shown here is derived from an EMBL/GenBank/DDBJ whole genome shotgun (WGS) entry which is preliminary data.</text>
</comment>
<accession>A0AAE0FYK1</accession>
<keyword evidence="3" id="KW-1185">Reference proteome</keyword>
<evidence type="ECO:0000313" key="3">
    <source>
        <dbReference type="Proteomes" id="UP001190700"/>
    </source>
</evidence>
<feature type="region of interest" description="Disordered" evidence="1">
    <location>
        <begin position="320"/>
        <end position="394"/>
    </location>
</feature>
<gene>
    <name evidence="2" type="ORF">CYMTET_23260</name>
</gene>
<dbReference type="Gene3D" id="1.25.10.10">
    <property type="entry name" value="Leucine-rich Repeat Variant"/>
    <property type="match status" value="1"/>
</dbReference>
<feature type="compositionally biased region" description="Low complexity" evidence="1">
    <location>
        <begin position="362"/>
        <end position="373"/>
    </location>
</feature>
<dbReference type="EMBL" id="LGRX02011955">
    <property type="protein sequence ID" value="KAK3268224.1"/>
    <property type="molecule type" value="Genomic_DNA"/>
</dbReference>
<name>A0AAE0FYK1_9CHLO</name>
<sequence>MEKQQGNGGSKQTRASRLLEIGGVEPVDRDSSGVNDIVIGAQSIRMDDKCDESAPRDAAGKDSNVGDSAASNVESRRQALLRIAEESKRHMEVLRQKPSTEHLQRDISSKVSAGKEKDKRLPSTGGVPNKYTSMGSGADLNPGQRVVDALRMHIQAKGRPDARDSPFPVSLDRWKPDWAAELKKAGSLKECLSLMIHRPKNSALQDSGACAVWGSVIGDYKLQCEMVEHGALQCLLIAMASYPGDARVQGSCVAALLALALGNTLVIERVEGMGGLMAIRGSMFAYPNMSFGGRYKELQGWLKSQQGDGLEVYMMGDGVHEEPARGGRADKNGGSTHRSSKSDHRGLRERCSGDAADRAATTDDASADGGVTDRQGRPSTAQSDNFSDTNSEMSSMAASDLSFLSSVDSNLSSNSERRANGGASKSRSRGRDKKASAGLLGMNAAADPIEMVVSLMRPTPTHKARRGQGPSLSIGSGLKRTYIWLTRDASLMCYSYKGSKDGVSLPI</sequence>
<feature type="region of interest" description="Disordered" evidence="1">
    <location>
        <begin position="90"/>
        <end position="140"/>
    </location>
</feature>
<dbReference type="Proteomes" id="UP001190700">
    <property type="component" value="Unassembled WGS sequence"/>
</dbReference>
<dbReference type="AlphaFoldDB" id="A0AAE0FYK1"/>
<feature type="compositionally biased region" description="Basic and acidic residues" evidence="1">
    <location>
        <begin position="45"/>
        <end position="60"/>
    </location>
</feature>
<feature type="compositionally biased region" description="Polar residues" evidence="1">
    <location>
        <begin position="377"/>
        <end position="394"/>
    </location>
</feature>
<evidence type="ECO:0000313" key="2">
    <source>
        <dbReference type="EMBL" id="KAK3268224.1"/>
    </source>
</evidence>
<feature type="compositionally biased region" description="Basic and acidic residues" evidence="1">
    <location>
        <begin position="340"/>
        <end position="361"/>
    </location>
</feature>
<dbReference type="InterPro" id="IPR011989">
    <property type="entry name" value="ARM-like"/>
</dbReference>
<proteinExistence type="predicted"/>
<organism evidence="2 3">
    <name type="scientific">Cymbomonas tetramitiformis</name>
    <dbReference type="NCBI Taxonomy" id="36881"/>
    <lineage>
        <taxon>Eukaryota</taxon>
        <taxon>Viridiplantae</taxon>
        <taxon>Chlorophyta</taxon>
        <taxon>Pyramimonadophyceae</taxon>
        <taxon>Pyramimonadales</taxon>
        <taxon>Pyramimonadaceae</taxon>
        <taxon>Cymbomonas</taxon>
    </lineage>
</organism>
<feature type="compositionally biased region" description="Basic and acidic residues" evidence="1">
    <location>
        <begin position="320"/>
        <end position="331"/>
    </location>
</feature>
<evidence type="ECO:0000256" key="1">
    <source>
        <dbReference type="SAM" id="MobiDB-lite"/>
    </source>
</evidence>
<protein>
    <submittedName>
        <fullName evidence="2">Uncharacterized protein</fullName>
    </submittedName>
</protein>
<reference evidence="2 3" key="1">
    <citation type="journal article" date="2015" name="Genome Biol. Evol.">
        <title>Comparative Genomics of a Bacterivorous Green Alga Reveals Evolutionary Causalities and Consequences of Phago-Mixotrophic Mode of Nutrition.</title>
        <authorList>
            <person name="Burns J.A."/>
            <person name="Paasch A."/>
            <person name="Narechania A."/>
            <person name="Kim E."/>
        </authorList>
    </citation>
    <scope>NUCLEOTIDE SEQUENCE [LARGE SCALE GENOMIC DNA]</scope>
    <source>
        <strain evidence="2 3">PLY_AMNH</strain>
    </source>
</reference>
<feature type="non-terminal residue" evidence="2">
    <location>
        <position position="507"/>
    </location>
</feature>
<feature type="compositionally biased region" description="Basic and acidic residues" evidence="1">
    <location>
        <begin position="90"/>
        <end position="121"/>
    </location>
</feature>
<feature type="region of interest" description="Disordered" evidence="1">
    <location>
        <begin position="1"/>
        <end position="75"/>
    </location>
</feature>
<feature type="region of interest" description="Disordered" evidence="1">
    <location>
        <begin position="409"/>
        <end position="438"/>
    </location>
</feature>